<dbReference type="SMART" id="SM00248">
    <property type="entry name" value="ANK"/>
    <property type="match status" value="5"/>
</dbReference>
<organism evidence="1 2">
    <name type="scientific">Trichomonas vaginalis (strain ATCC PRA-98 / G3)</name>
    <dbReference type="NCBI Taxonomy" id="412133"/>
    <lineage>
        <taxon>Eukaryota</taxon>
        <taxon>Metamonada</taxon>
        <taxon>Parabasalia</taxon>
        <taxon>Trichomonadida</taxon>
        <taxon>Trichomonadidae</taxon>
        <taxon>Trichomonas</taxon>
    </lineage>
</organism>
<evidence type="ECO:0000313" key="2">
    <source>
        <dbReference type="Proteomes" id="UP000001542"/>
    </source>
</evidence>
<dbReference type="VEuPathDB" id="TrichDB:TVAGG3_0528520"/>
<proteinExistence type="predicted"/>
<accession>A2D8W4</accession>
<gene>
    <name evidence="1" type="ORF">TVAG_182260</name>
</gene>
<dbReference type="InterPro" id="IPR002110">
    <property type="entry name" value="Ankyrin_rpt"/>
</dbReference>
<evidence type="ECO:0000313" key="1">
    <source>
        <dbReference type="EMBL" id="EAY22990.1"/>
    </source>
</evidence>
<dbReference type="Gene3D" id="1.25.40.20">
    <property type="entry name" value="Ankyrin repeat-containing domain"/>
    <property type="match status" value="1"/>
</dbReference>
<dbReference type="STRING" id="5722.A2D8W4"/>
<dbReference type="AlphaFoldDB" id="A2D8W4"/>
<dbReference type="InterPro" id="IPR028320">
    <property type="entry name" value="iASPP"/>
</dbReference>
<dbReference type="InParanoid" id="A2D8W4"/>
<dbReference type="InterPro" id="IPR036770">
    <property type="entry name" value="Ankyrin_rpt-contain_sf"/>
</dbReference>
<dbReference type="PANTHER" id="PTHR24164">
    <property type="entry name" value="RELA-ASSOCIATED INHIBITOR"/>
    <property type="match status" value="1"/>
</dbReference>
<dbReference type="eggNOG" id="KOG4177">
    <property type="taxonomic scope" value="Eukaryota"/>
</dbReference>
<protein>
    <submittedName>
        <fullName evidence="1">Uncharacterized protein</fullName>
    </submittedName>
</protein>
<dbReference type="SUPFAM" id="SSF48403">
    <property type="entry name" value="Ankyrin repeat"/>
    <property type="match status" value="1"/>
</dbReference>
<dbReference type="GO" id="GO:0006355">
    <property type="term" value="P:regulation of DNA-templated transcription"/>
    <property type="evidence" value="ECO:0007669"/>
    <property type="project" value="InterPro"/>
</dbReference>
<dbReference type="OrthoDB" id="6602733at2759"/>
<dbReference type="PANTHER" id="PTHR24164:SF4">
    <property type="entry name" value="RELA-ASSOCIATED INHIBITOR"/>
    <property type="match status" value="1"/>
</dbReference>
<reference evidence="1" key="2">
    <citation type="journal article" date="2007" name="Science">
        <title>Draft genome sequence of the sexually transmitted pathogen Trichomonas vaginalis.</title>
        <authorList>
            <person name="Carlton J.M."/>
            <person name="Hirt R.P."/>
            <person name="Silva J.C."/>
            <person name="Delcher A.L."/>
            <person name="Schatz M."/>
            <person name="Zhao Q."/>
            <person name="Wortman J.R."/>
            <person name="Bidwell S.L."/>
            <person name="Alsmark U.C.M."/>
            <person name="Besteiro S."/>
            <person name="Sicheritz-Ponten T."/>
            <person name="Noel C.J."/>
            <person name="Dacks J.B."/>
            <person name="Foster P.G."/>
            <person name="Simillion C."/>
            <person name="Van de Peer Y."/>
            <person name="Miranda-Saavedra D."/>
            <person name="Barton G.J."/>
            <person name="Westrop G.D."/>
            <person name="Mueller S."/>
            <person name="Dessi D."/>
            <person name="Fiori P.L."/>
            <person name="Ren Q."/>
            <person name="Paulsen I."/>
            <person name="Zhang H."/>
            <person name="Bastida-Corcuera F.D."/>
            <person name="Simoes-Barbosa A."/>
            <person name="Brown M.T."/>
            <person name="Hayes R.D."/>
            <person name="Mukherjee M."/>
            <person name="Okumura C.Y."/>
            <person name="Schneider R."/>
            <person name="Smith A.J."/>
            <person name="Vanacova S."/>
            <person name="Villalvazo M."/>
            <person name="Haas B.J."/>
            <person name="Pertea M."/>
            <person name="Feldblyum T.V."/>
            <person name="Utterback T.R."/>
            <person name="Shu C.L."/>
            <person name="Osoegawa K."/>
            <person name="de Jong P.J."/>
            <person name="Hrdy I."/>
            <person name="Horvathova L."/>
            <person name="Zubacova Z."/>
            <person name="Dolezal P."/>
            <person name="Malik S.B."/>
            <person name="Logsdon J.M. Jr."/>
            <person name="Henze K."/>
            <person name="Gupta A."/>
            <person name="Wang C.C."/>
            <person name="Dunne R.L."/>
            <person name="Upcroft J.A."/>
            <person name="Upcroft P."/>
            <person name="White O."/>
            <person name="Salzberg S.L."/>
            <person name="Tang P."/>
            <person name="Chiu C.-H."/>
            <person name="Lee Y.-S."/>
            <person name="Embley T.M."/>
            <person name="Coombs G.H."/>
            <person name="Mottram J.C."/>
            <person name="Tachezy J."/>
            <person name="Fraser-Liggett C.M."/>
            <person name="Johnson P.J."/>
        </authorList>
    </citation>
    <scope>NUCLEOTIDE SEQUENCE [LARGE SCALE GENOMIC DNA]</scope>
    <source>
        <strain evidence="1">G3</strain>
    </source>
</reference>
<reference evidence="1" key="1">
    <citation type="submission" date="2006-10" db="EMBL/GenBank/DDBJ databases">
        <authorList>
            <person name="Amadeo P."/>
            <person name="Zhao Q."/>
            <person name="Wortman J."/>
            <person name="Fraser-Liggett C."/>
            <person name="Carlton J."/>
        </authorList>
    </citation>
    <scope>NUCLEOTIDE SEQUENCE</scope>
    <source>
        <strain evidence="1">G3</strain>
    </source>
</reference>
<dbReference type="RefSeq" id="XP_001583976.1">
    <property type="nucleotide sequence ID" value="XM_001583926.1"/>
</dbReference>
<keyword evidence="2" id="KW-1185">Reference proteome</keyword>
<dbReference type="EMBL" id="DS113180">
    <property type="protein sequence ID" value="EAY22990.1"/>
    <property type="molecule type" value="Genomic_DNA"/>
</dbReference>
<dbReference type="KEGG" id="tva:5468550"/>
<dbReference type="SMR" id="A2D8W4"/>
<name>A2D8W4_TRIV3</name>
<sequence>MDIVTIKYSEIERCNDIKTKEPFTFIINGKRIELSKYISIMISDLVHDEYLRDSSVKSVNKCLNLSCNNTIDVISEFFKTGILRYENKQELYRDIIEVAKTFRIRFLTDKFCEFVMSTYKEINEENFIDIYDCSAIQNNENKMNECISFFASRMFDLKEEYKIKTIKRCGYDFFERVLTSKSLKIANEDSLVNTIMSLSEYDNSFFSLLMHVRVEYCNNDAIKSIKNFSVKHNLESISNEVFERALLNRSQIHHKLQHSGASYFALDAYPSKLKYSNIEELHHIDKSHENMRKLRSLRKSKDDFKQIYEALKNASDEGDLSTIKFAVDEKYTDVRDAENKNMILEAAWNNNLTLLKHLLICGADIKSRSHSNRTVLHYFCQMGNLEGIKYVLNYIDINVKNDKNYTPLNDAIENSIGNCEEICEYLSSQPNIDKSSKNSDNETPLQCAVRLGKQKIAEILQRNGFTE</sequence>
<dbReference type="Pfam" id="PF12796">
    <property type="entry name" value="Ank_2"/>
    <property type="match status" value="1"/>
</dbReference>
<dbReference type="VEuPathDB" id="TrichDB:TVAG_182260"/>
<dbReference type="Proteomes" id="UP000001542">
    <property type="component" value="Unassembled WGS sequence"/>
</dbReference>